<evidence type="ECO:0000256" key="3">
    <source>
        <dbReference type="ARBA" id="ARBA00012438"/>
    </source>
</evidence>
<evidence type="ECO:0000313" key="16">
    <source>
        <dbReference type="Proteomes" id="UP000215027"/>
    </source>
</evidence>
<feature type="transmembrane region" description="Helical" evidence="12">
    <location>
        <begin position="157"/>
        <end position="179"/>
    </location>
</feature>
<keyword evidence="6 12" id="KW-0812">Transmembrane</keyword>
<dbReference type="InterPro" id="IPR036097">
    <property type="entry name" value="HisK_dim/P_sf"/>
</dbReference>
<dbReference type="FunFam" id="3.30.565.10:FF:000006">
    <property type="entry name" value="Sensor histidine kinase WalK"/>
    <property type="match status" value="1"/>
</dbReference>
<name>A0A160T3I2_9CHLR</name>
<dbReference type="SMART" id="SM00388">
    <property type="entry name" value="HisKA"/>
    <property type="match status" value="1"/>
</dbReference>
<comment type="subcellular location">
    <subcellularLocation>
        <location evidence="2">Membrane</location>
    </subcellularLocation>
</comment>
<evidence type="ECO:0000256" key="12">
    <source>
        <dbReference type="SAM" id="Phobius"/>
    </source>
</evidence>
<evidence type="ECO:0000259" key="13">
    <source>
        <dbReference type="PROSITE" id="PS50109"/>
    </source>
</evidence>
<evidence type="ECO:0000256" key="2">
    <source>
        <dbReference type="ARBA" id="ARBA00004370"/>
    </source>
</evidence>
<dbReference type="OrthoDB" id="9786919at2"/>
<dbReference type="SMART" id="SM00304">
    <property type="entry name" value="HAMP"/>
    <property type="match status" value="1"/>
</dbReference>
<sequence>MSIHTRLLLVYAVFFGFVFGLTSLVIYTFPRTQLLAQVDADLYSLASELMTGNVTVGAGGIIRMPLPDDLATLQTASTFVIIANREGEIVVQSSNLSGFNDVLDPESLGTEEVYRLVPRDTTLLRVLTVPMFDNAGQPIGHIQVARLLDNFEIYNRVLIRALVFSALAAVASLLLLAILTSTLFRPLEDIATVARQITRADDLSRRVPHSNRTDEIGDLARAFNQTLERLDRLFSSQQRFLADVSHELRTPLTSVRGNLDLMSRFGRYDAESMAVIQDEMERMSRLLGDLLLLARADTGGLPLRHQPVELDNVLFEVYRQVSRIEKSVTVELTDVDQASILGDEDRLKQLLLNLVDNGIKYTQPGGAVRLSLAKDNAWAQLTVSDTGIGIPAEDLPHIFDRFYRVDKARGRAQGGSGLGLAIVKWIVQAHGGGIQVDSTPGQGTTFRVSLPLYQRPSLPSGHNGETDGPEMKTRPGLRNRALPGTARRGQPLGEKGESG</sequence>
<dbReference type="InterPro" id="IPR005467">
    <property type="entry name" value="His_kinase_dom"/>
</dbReference>
<dbReference type="InterPro" id="IPR004358">
    <property type="entry name" value="Sig_transdc_His_kin-like_C"/>
</dbReference>
<feature type="region of interest" description="Disordered" evidence="11">
    <location>
        <begin position="453"/>
        <end position="499"/>
    </location>
</feature>
<evidence type="ECO:0000256" key="1">
    <source>
        <dbReference type="ARBA" id="ARBA00000085"/>
    </source>
</evidence>
<dbReference type="InterPro" id="IPR050428">
    <property type="entry name" value="TCS_sensor_his_kinase"/>
</dbReference>
<evidence type="ECO:0000256" key="4">
    <source>
        <dbReference type="ARBA" id="ARBA00022553"/>
    </source>
</evidence>
<dbReference type="CDD" id="cd06225">
    <property type="entry name" value="HAMP"/>
    <property type="match status" value="1"/>
</dbReference>
<protein>
    <recommendedName>
        <fullName evidence="3">histidine kinase</fullName>
        <ecNumber evidence="3">2.7.13.3</ecNumber>
    </recommendedName>
</protein>
<evidence type="ECO:0000256" key="7">
    <source>
        <dbReference type="ARBA" id="ARBA00022777"/>
    </source>
</evidence>
<dbReference type="SUPFAM" id="SSF47384">
    <property type="entry name" value="Homodimeric domain of signal transducing histidine kinase"/>
    <property type="match status" value="1"/>
</dbReference>
<dbReference type="Pfam" id="PF00672">
    <property type="entry name" value="HAMP"/>
    <property type="match status" value="1"/>
</dbReference>
<dbReference type="Gene3D" id="1.10.8.500">
    <property type="entry name" value="HAMP domain in histidine kinase"/>
    <property type="match status" value="1"/>
</dbReference>
<dbReference type="AlphaFoldDB" id="A0A160T3I2"/>
<dbReference type="SUPFAM" id="SSF158472">
    <property type="entry name" value="HAMP domain-like"/>
    <property type="match status" value="1"/>
</dbReference>
<keyword evidence="4" id="KW-0597">Phosphoprotein</keyword>
<dbReference type="Gene3D" id="3.30.565.10">
    <property type="entry name" value="Histidine kinase-like ATPase, C-terminal domain"/>
    <property type="match status" value="1"/>
</dbReference>
<dbReference type="SUPFAM" id="SSF55874">
    <property type="entry name" value="ATPase domain of HSP90 chaperone/DNA topoisomerase II/histidine kinase"/>
    <property type="match status" value="1"/>
</dbReference>
<keyword evidence="8 12" id="KW-1133">Transmembrane helix</keyword>
<feature type="domain" description="HAMP" evidence="14">
    <location>
        <begin position="181"/>
        <end position="235"/>
    </location>
</feature>
<dbReference type="EMBL" id="LN890655">
    <property type="protein sequence ID" value="CUS04741.2"/>
    <property type="molecule type" value="Genomic_DNA"/>
</dbReference>
<dbReference type="Gene3D" id="1.10.287.130">
    <property type="match status" value="1"/>
</dbReference>
<dbReference type="RefSeq" id="WP_157913160.1">
    <property type="nucleotide sequence ID" value="NZ_LN890655.1"/>
</dbReference>
<dbReference type="CDD" id="cd00075">
    <property type="entry name" value="HATPase"/>
    <property type="match status" value="1"/>
</dbReference>
<dbReference type="Proteomes" id="UP000215027">
    <property type="component" value="Chromosome I"/>
</dbReference>
<dbReference type="KEGG" id="pbf:CFX0092_A2863"/>
<dbReference type="PANTHER" id="PTHR45436">
    <property type="entry name" value="SENSOR HISTIDINE KINASE YKOH"/>
    <property type="match status" value="1"/>
</dbReference>
<evidence type="ECO:0000256" key="9">
    <source>
        <dbReference type="ARBA" id="ARBA00023012"/>
    </source>
</evidence>
<keyword evidence="16" id="KW-1185">Reference proteome</keyword>
<accession>A0A160T3I2</accession>
<keyword evidence="7 15" id="KW-0418">Kinase</keyword>
<dbReference type="PRINTS" id="PR00344">
    <property type="entry name" value="BCTRLSENSOR"/>
</dbReference>
<dbReference type="InterPro" id="IPR003660">
    <property type="entry name" value="HAMP_dom"/>
</dbReference>
<feature type="transmembrane region" description="Helical" evidence="12">
    <location>
        <begin position="7"/>
        <end position="29"/>
    </location>
</feature>
<dbReference type="PROSITE" id="PS50109">
    <property type="entry name" value="HIS_KIN"/>
    <property type="match status" value="1"/>
</dbReference>
<feature type="domain" description="Histidine kinase" evidence="13">
    <location>
        <begin position="243"/>
        <end position="454"/>
    </location>
</feature>
<dbReference type="PROSITE" id="PS50885">
    <property type="entry name" value="HAMP"/>
    <property type="match status" value="1"/>
</dbReference>
<evidence type="ECO:0000256" key="5">
    <source>
        <dbReference type="ARBA" id="ARBA00022679"/>
    </source>
</evidence>
<comment type="catalytic activity">
    <reaction evidence="1">
        <text>ATP + protein L-histidine = ADP + protein N-phospho-L-histidine.</text>
        <dbReference type="EC" id="2.7.13.3"/>
    </reaction>
</comment>
<reference evidence="15" key="1">
    <citation type="submission" date="2016-01" db="EMBL/GenBank/DDBJ databases">
        <authorList>
            <person name="Mcilroy J.S."/>
            <person name="Karst M S."/>
            <person name="Albertsen M."/>
        </authorList>
    </citation>
    <scope>NUCLEOTIDE SEQUENCE</scope>
    <source>
        <strain evidence="15">Cfx-K</strain>
    </source>
</reference>
<dbReference type="SMART" id="SM00387">
    <property type="entry name" value="HATPase_c"/>
    <property type="match status" value="1"/>
</dbReference>
<evidence type="ECO:0000256" key="8">
    <source>
        <dbReference type="ARBA" id="ARBA00022989"/>
    </source>
</evidence>
<organism evidence="15 16">
    <name type="scientific">Candidatus Promineifilum breve</name>
    <dbReference type="NCBI Taxonomy" id="1806508"/>
    <lineage>
        <taxon>Bacteria</taxon>
        <taxon>Bacillati</taxon>
        <taxon>Chloroflexota</taxon>
        <taxon>Ardenticatenia</taxon>
        <taxon>Candidatus Promineifilales</taxon>
        <taxon>Candidatus Promineifilaceae</taxon>
        <taxon>Candidatus Promineifilum</taxon>
    </lineage>
</organism>
<dbReference type="GO" id="GO:0000155">
    <property type="term" value="F:phosphorelay sensor kinase activity"/>
    <property type="evidence" value="ECO:0007669"/>
    <property type="project" value="InterPro"/>
</dbReference>
<proteinExistence type="predicted"/>
<dbReference type="GO" id="GO:0005886">
    <property type="term" value="C:plasma membrane"/>
    <property type="evidence" value="ECO:0007669"/>
    <property type="project" value="TreeGrafter"/>
</dbReference>
<dbReference type="PANTHER" id="PTHR45436:SF5">
    <property type="entry name" value="SENSOR HISTIDINE KINASE TRCS"/>
    <property type="match status" value="1"/>
</dbReference>
<evidence type="ECO:0000313" key="15">
    <source>
        <dbReference type="EMBL" id="CUS04741.2"/>
    </source>
</evidence>
<dbReference type="Pfam" id="PF00512">
    <property type="entry name" value="HisKA"/>
    <property type="match status" value="1"/>
</dbReference>
<gene>
    <name evidence="15" type="ORF">CFX0092_A2863</name>
</gene>
<dbReference type="Pfam" id="PF02518">
    <property type="entry name" value="HATPase_c"/>
    <property type="match status" value="1"/>
</dbReference>
<evidence type="ECO:0000259" key="14">
    <source>
        <dbReference type="PROSITE" id="PS50885"/>
    </source>
</evidence>
<keyword evidence="9" id="KW-0902">Two-component regulatory system</keyword>
<evidence type="ECO:0000256" key="11">
    <source>
        <dbReference type="SAM" id="MobiDB-lite"/>
    </source>
</evidence>
<evidence type="ECO:0000256" key="10">
    <source>
        <dbReference type="ARBA" id="ARBA00023136"/>
    </source>
</evidence>
<keyword evidence="5" id="KW-0808">Transferase</keyword>
<dbReference type="CDD" id="cd00082">
    <property type="entry name" value="HisKA"/>
    <property type="match status" value="1"/>
</dbReference>
<dbReference type="InterPro" id="IPR036890">
    <property type="entry name" value="HATPase_C_sf"/>
</dbReference>
<dbReference type="InterPro" id="IPR003594">
    <property type="entry name" value="HATPase_dom"/>
</dbReference>
<dbReference type="EC" id="2.7.13.3" evidence="3"/>
<keyword evidence="10 12" id="KW-0472">Membrane</keyword>
<evidence type="ECO:0000256" key="6">
    <source>
        <dbReference type="ARBA" id="ARBA00022692"/>
    </source>
</evidence>
<dbReference type="InterPro" id="IPR003661">
    <property type="entry name" value="HisK_dim/P_dom"/>
</dbReference>
<dbReference type="FunFam" id="1.10.287.130:FF:000001">
    <property type="entry name" value="Two-component sensor histidine kinase"/>
    <property type="match status" value="1"/>
</dbReference>